<dbReference type="PANTHER" id="PTHR21301">
    <property type="entry name" value="REVERSE TRANSCRIPTASE"/>
    <property type="match status" value="1"/>
</dbReference>
<evidence type="ECO:0000259" key="1">
    <source>
        <dbReference type="PROSITE" id="PS50878"/>
    </source>
</evidence>
<dbReference type="InterPro" id="IPR000477">
    <property type="entry name" value="RT_dom"/>
</dbReference>
<dbReference type="InterPro" id="IPR012337">
    <property type="entry name" value="RNaseH-like_sf"/>
</dbReference>
<organism evidence="3 4">
    <name type="scientific">Cordylochernes scorpioides</name>
    <dbReference type="NCBI Taxonomy" id="51811"/>
    <lineage>
        <taxon>Eukaryota</taxon>
        <taxon>Metazoa</taxon>
        <taxon>Ecdysozoa</taxon>
        <taxon>Arthropoda</taxon>
        <taxon>Chelicerata</taxon>
        <taxon>Arachnida</taxon>
        <taxon>Pseudoscorpiones</taxon>
        <taxon>Cheliferoidea</taxon>
        <taxon>Chernetidae</taxon>
        <taxon>Cordylochernes</taxon>
    </lineage>
</organism>
<dbReference type="Pfam" id="PF26215">
    <property type="entry name" value="HTH_animal"/>
    <property type="match status" value="1"/>
</dbReference>
<dbReference type="PROSITE" id="PS50994">
    <property type="entry name" value="INTEGRASE"/>
    <property type="match status" value="1"/>
</dbReference>
<keyword evidence="4" id="KW-1185">Reference proteome</keyword>
<dbReference type="PANTHER" id="PTHR21301:SF10">
    <property type="entry name" value="REVERSE TRANSCRIPTASE DOMAIN-CONTAINING PROTEIN"/>
    <property type="match status" value="1"/>
</dbReference>
<sequence length="673" mass="78184">MTETHTPLEKARKLAIERTIKSHEHSKQLYDIKHPEPIFKEGDQIRGSPMGSPLSSPLAEIVMSTLDTWIQQQFTPGIHIWRRYIDDILCICETEQENSILSVLNSFHPDISFSFESEANNVIPFLDILIIRTPPHYHTTVYHKINNPTFYTNFKSFCPLSHKINTVRTLTKRLVTHCSLPIFRSIEFSNIKKQLALSQYPHHFIYKYQYNPAHMKPKLPHLNTCILPYSTQSAAISHLLKPHGINTYYTNNKSLATILRHPITRLPRPASVQSSGGSVYSVSCNDCSGTYIGETGRSVAIRMIEHGSRLGEIFARFVLPEFLVTDNGRQFVSGEFEQFTKVNGIQHTKTKPYNPSTNGLYERYVRRFKIFLRKNYGKDYLETYLQRILFAHRAFPQTVIKEFPRGIANEEKFEINIFEFNTKIGIPREVFHEAVRSQKQFTTDCEVYFRNYANRPKWKKDTVIPELSIRLIKASIIAEDGECFIEENNRMIQTNGLRLARSLLTVMDRKTHIWITNPYPRSLKIMKDQTLAYGSLPAEVKFIEKLEQINNDKMQFQINENLPPKEQEKLKQILIKYADLFSPRLGKTNLAKHRIDTEDAKPIKYRPYSVSPKERDCWRATRTSAVALATPPSPRHHVTWRHTDRRPYLYKFQFALLSALTLAFFDSLCSMSS</sequence>
<dbReference type="EMBL" id="CP092886">
    <property type="protein sequence ID" value="UYV84528.1"/>
    <property type="molecule type" value="Genomic_DNA"/>
</dbReference>
<dbReference type="InterPro" id="IPR058912">
    <property type="entry name" value="HTH_animal"/>
</dbReference>
<dbReference type="Proteomes" id="UP001235939">
    <property type="component" value="Chromosome X"/>
</dbReference>
<dbReference type="InterPro" id="IPR001584">
    <property type="entry name" value="Integrase_cat-core"/>
</dbReference>
<protein>
    <submittedName>
        <fullName evidence="3">K02A2.6-like</fullName>
    </submittedName>
</protein>
<accession>A0ABY6LTN6</accession>
<gene>
    <name evidence="3" type="ORF">LAZ67_X002478</name>
</gene>
<name>A0ABY6LTN6_9ARAC</name>
<dbReference type="PROSITE" id="PS50878">
    <property type="entry name" value="RT_POL"/>
    <property type="match status" value="1"/>
</dbReference>
<evidence type="ECO:0000313" key="3">
    <source>
        <dbReference type="EMBL" id="UYV84528.1"/>
    </source>
</evidence>
<dbReference type="CDD" id="cd00304">
    <property type="entry name" value="RT_like"/>
    <property type="match status" value="1"/>
</dbReference>
<feature type="domain" description="Reverse transcriptase" evidence="1">
    <location>
        <begin position="1"/>
        <end position="142"/>
    </location>
</feature>
<evidence type="ECO:0000259" key="2">
    <source>
        <dbReference type="PROSITE" id="PS50994"/>
    </source>
</evidence>
<reference evidence="3 4" key="1">
    <citation type="submission" date="2022-03" db="EMBL/GenBank/DDBJ databases">
        <title>A chromosomal length assembly of Cordylochernes scorpioides.</title>
        <authorList>
            <person name="Zeh D."/>
            <person name="Zeh J."/>
        </authorList>
    </citation>
    <scope>NUCLEOTIDE SEQUENCE [LARGE SCALE GENOMIC DNA]</scope>
    <source>
        <strain evidence="3">IN4F17</strain>
        <tissue evidence="3">Whole Body</tissue>
    </source>
</reference>
<dbReference type="SUPFAM" id="SSF53098">
    <property type="entry name" value="Ribonuclease H-like"/>
    <property type="match status" value="1"/>
</dbReference>
<proteinExistence type="predicted"/>
<dbReference type="Gene3D" id="3.30.420.10">
    <property type="entry name" value="Ribonuclease H-like superfamily/Ribonuclease H"/>
    <property type="match status" value="1"/>
</dbReference>
<dbReference type="InterPro" id="IPR036397">
    <property type="entry name" value="RNaseH_sf"/>
</dbReference>
<feature type="domain" description="Integrase catalytic" evidence="2">
    <location>
        <begin position="238"/>
        <end position="435"/>
    </location>
</feature>
<evidence type="ECO:0000313" key="4">
    <source>
        <dbReference type="Proteomes" id="UP001235939"/>
    </source>
</evidence>